<evidence type="ECO:0000256" key="2">
    <source>
        <dbReference type="HAMAP-Rule" id="MF_00795"/>
    </source>
</evidence>
<evidence type="ECO:0000313" key="4">
    <source>
        <dbReference type="Proteomes" id="UP001501803"/>
    </source>
</evidence>
<sequence length="247" mass="24769">MQSSAPAIEIAVQDVDGVGIALRVGADRVELCSALGVGGLTPSIGTIEMAVEAASVAGRPDYVNVLVRPRPGGFVYSANEIATTVRDIRAAAAAGVGGVVVGALNADGTVDTAATREFMAAAEGLTVTFHRAIDIGTEQLHVLDQLIELGVARVLTSGGAARSLDGAEVLRRMAAHAAGRLQIMAGGGVTLDSIPTLLATGIDAVHLSAKRAALSLAPSGPGGGASDFDVTDEELARAAVLAVRSTL</sequence>
<dbReference type="PANTHER" id="PTHR12598:SF0">
    <property type="entry name" value="COPPER HOMEOSTASIS PROTEIN CUTC HOMOLOG"/>
    <property type="match status" value="1"/>
</dbReference>
<keyword evidence="4" id="KW-1185">Reference proteome</keyword>
<dbReference type="InterPro" id="IPR036822">
    <property type="entry name" value="CutC-like_dom_sf"/>
</dbReference>
<dbReference type="EMBL" id="BAABCN010000002">
    <property type="protein sequence ID" value="GAA3870805.1"/>
    <property type="molecule type" value="Genomic_DNA"/>
</dbReference>
<comment type="similarity">
    <text evidence="1 2">Belongs to the CutC family.</text>
</comment>
<dbReference type="Pfam" id="PF03932">
    <property type="entry name" value="CutC"/>
    <property type="match status" value="1"/>
</dbReference>
<organism evidence="3 4">
    <name type="scientific">Leifsonia kafniensis</name>
    <dbReference type="NCBI Taxonomy" id="475957"/>
    <lineage>
        <taxon>Bacteria</taxon>
        <taxon>Bacillati</taxon>
        <taxon>Actinomycetota</taxon>
        <taxon>Actinomycetes</taxon>
        <taxon>Micrococcales</taxon>
        <taxon>Microbacteriaceae</taxon>
        <taxon>Leifsonia</taxon>
    </lineage>
</organism>
<reference evidence="4" key="1">
    <citation type="journal article" date="2019" name="Int. J. Syst. Evol. Microbiol.">
        <title>The Global Catalogue of Microorganisms (GCM) 10K type strain sequencing project: providing services to taxonomists for standard genome sequencing and annotation.</title>
        <authorList>
            <consortium name="The Broad Institute Genomics Platform"/>
            <consortium name="The Broad Institute Genome Sequencing Center for Infectious Disease"/>
            <person name="Wu L."/>
            <person name="Ma J."/>
        </authorList>
    </citation>
    <scope>NUCLEOTIDE SEQUENCE [LARGE SCALE GENOMIC DNA]</scope>
    <source>
        <strain evidence="4">JCM 17021</strain>
    </source>
</reference>
<proteinExistence type="inferred from homology"/>
<evidence type="ECO:0000313" key="3">
    <source>
        <dbReference type="EMBL" id="GAA3870805.1"/>
    </source>
</evidence>
<dbReference type="Proteomes" id="UP001501803">
    <property type="component" value="Unassembled WGS sequence"/>
</dbReference>
<comment type="caution">
    <text evidence="3">The sequence shown here is derived from an EMBL/GenBank/DDBJ whole genome shotgun (WGS) entry which is preliminary data.</text>
</comment>
<keyword evidence="2" id="KW-0963">Cytoplasm</keyword>
<gene>
    <name evidence="2" type="primary">cutC</name>
    <name evidence="3" type="ORF">GCM10022381_12420</name>
</gene>
<dbReference type="Gene3D" id="3.20.20.380">
    <property type="entry name" value="Copper homeostasis (CutC) domain"/>
    <property type="match status" value="1"/>
</dbReference>
<protein>
    <recommendedName>
        <fullName evidence="2">PF03932 family protein CutC</fullName>
    </recommendedName>
</protein>
<dbReference type="InterPro" id="IPR005627">
    <property type="entry name" value="CutC-like"/>
</dbReference>
<comment type="caution">
    <text evidence="2">Once thought to be involved in copper homeostasis, experiments in E.coli have shown this is not the case.</text>
</comment>
<name>A0ABP7KCT6_9MICO</name>
<evidence type="ECO:0000256" key="1">
    <source>
        <dbReference type="ARBA" id="ARBA00007768"/>
    </source>
</evidence>
<comment type="subcellular location">
    <subcellularLocation>
        <location evidence="2">Cytoplasm</location>
    </subcellularLocation>
</comment>
<dbReference type="RefSeq" id="WP_345063499.1">
    <property type="nucleotide sequence ID" value="NZ_BAABCN010000002.1"/>
</dbReference>
<accession>A0ABP7KCT6</accession>
<dbReference type="PANTHER" id="PTHR12598">
    <property type="entry name" value="COPPER HOMEOSTASIS PROTEIN CUTC"/>
    <property type="match status" value="1"/>
</dbReference>
<dbReference type="HAMAP" id="MF_00795">
    <property type="entry name" value="CutC"/>
    <property type="match status" value="1"/>
</dbReference>
<dbReference type="SUPFAM" id="SSF110395">
    <property type="entry name" value="CutC-like"/>
    <property type="match status" value="1"/>
</dbReference>